<dbReference type="GeneID" id="10510267"/>
<feature type="transmembrane region" description="Helical" evidence="8">
    <location>
        <begin position="921"/>
        <end position="944"/>
    </location>
</feature>
<evidence type="ECO:0000256" key="6">
    <source>
        <dbReference type="ARBA" id="ARBA00022989"/>
    </source>
</evidence>
<feature type="transmembrane region" description="Helical" evidence="8">
    <location>
        <begin position="1033"/>
        <end position="1051"/>
    </location>
</feature>
<dbReference type="InterPro" id="IPR043926">
    <property type="entry name" value="ABCG_dom"/>
</dbReference>
<dbReference type="PANTHER" id="PTHR19241">
    <property type="entry name" value="ATP-BINDING CASSETTE TRANSPORTER"/>
    <property type="match status" value="1"/>
</dbReference>
<dbReference type="eggNOG" id="KOG0065">
    <property type="taxonomic scope" value="Eukaryota"/>
</dbReference>
<feature type="transmembrane region" description="Helical" evidence="8">
    <location>
        <begin position="887"/>
        <end position="909"/>
    </location>
</feature>
<keyword evidence="4" id="KW-0547">Nucleotide-binding</keyword>
<keyword evidence="11" id="KW-1185">Reference proteome</keyword>
<dbReference type="GO" id="GO:0016887">
    <property type="term" value="F:ATP hydrolysis activity"/>
    <property type="evidence" value="ECO:0007669"/>
    <property type="project" value="InterPro"/>
</dbReference>
<dbReference type="InterPro" id="IPR013525">
    <property type="entry name" value="ABC2_TM"/>
</dbReference>
<organism evidence="10 11">
    <name type="scientific">Dictyostelium purpureum</name>
    <name type="common">Slime mold</name>
    <dbReference type="NCBI Taxonomy" id="5786"/>
    <lineage>
        <taxon>Eukaryota</taxon>
        <taxon>Amoebozoa</taxon>
        <taxon>Evosea</taxon>
        <taxon>Eumycetozoa</taxon>
        <taxon>Dictyostelia</taxon>
        <taxon>Dictyosteliales</taxon>
        <taxon>Dictyosteliaceae</taxon>
        <taxon>Dictyostelium</taxon>
    </lineage>
</organism>
<evidence type="ECO:0000259" key="9">
    <source>
        <dbReference type="PROSITE" id="PS50893"/>
    </source>
</evidence>
<feature type="transmembrane region" description="Helical" evidence="8">
    <location>
        <begin position="1000"/>
        <end position="1026"/>
    </location>
</feature>
<sequence>MVSGNLLFNNNNNSNEEEISENSFPISTKDIIIKYNRKDEILKNNLYKNKAGCNVYLRDISYFEIIKNEKIELLKGLDLYLKPKEMTLVIGDNSCKYLFNILRGKYIDKFLSGRMLFNGNTICKDIHHRNVSYLQPEDAHMPLLTIKETLRFALDCQYNDSEISSGLKDEIIENELIIAGLYNIKDVLVDKIDILEKRKLTILTSLIKGPGLILGYDITNGLDPEDSLELIKLIGNNIDYGYSSGIVFLQQPSVEISSLFTKLIIMLNGEIYYYGSMSDSLKYFKENGFHCPPHLNPTDYFLSVLEDPAKYTVIEPSLSFNQFKNAYKESSDQDLSFFQIAYTKFCSIYASTVEISFIIFNGSIPILMLLSGFAQPNVRGWWNWLHILSPFTYVFRGLSVNNFIGQTYYCEPFEYVPPLNDPLLNATYPIGYEGNQVCPKTTGKEFIEVSNITQNNGFQWICVSIVLGYALFFYTVSYIGLKFIKFGTKRPKPKEKEKEKKKYKNQTIIDIKGFKNYNTGSYLVFKNIYYYKEKKNKLSKKEKSSQILTDINGYVNPGEMLAIVGPPGCGKSNLLRILAKRKVNGVSGEIIIDNRLLDDYLFKNISIVERKDIFLPEQTVRGLLSFSVHCRINHKILKKEEREEFIELLMDILKIEHVKNSKLGTLSPSKRKRVSICVGLANNPSILYLDQPTIGLSQSKSLKLIKDISNICKILNTTIVATMHQPSSTTLEKFDSLLLLKKGEAAYFGPIGRNCCNVLNYFNQYGFKIKKYMEPLKFILSIISEETNEQYSPQSNDGIIGYKNERKGSRKRVYDFQVIKEKKKLFDAVKEYKESNIYIEELQTLENIAINRKESEIYDKGVYSTTWLQQFRLVFKRAFKNRIRRPTVYFANFIRSLLFGIFFGTLFIRMGYEQPDARAKVSFFFFSFFFGTMVCSGSIPHVILEKKIYVRECLSKFYHPTAYISAFLISSLPFSVSNSVIFIVPSFFLSNYDTGHHSSKFWYCVFIYILTFVLYDFMAITLACLLNSNVSQPACINIILLAILFGGFLVMKPTLENGYIWAHYLDFLLSYSLEAVTTNEFQGLTFHCPNNRGAVPVPLQLLDQY</sequence>
<dbReference type="Pfam" id="PF19055">
    <property type="entry name" value="ABC2_membrane_7"/>
    <property type="match status" value="1"/>
</dbReference>
<dbReference type="InterPro" id="IPR027417">
    <property type="entry name" value="P-loop_NTPase"/>
</dbReference>
<dbReference type="Gene3D" id="3.40.50.300">
    <property type="entry name" value="P-loop containing nucleotide triphosphate hydrolases"/>
    <property type="match status" value="2"/>
</dbReference>
<dbReference type="VEuPathDB" id="AmoebaDB:DICPUDRAFT_148150"/>
<dbReference type="GO" id="GO:0031288">
    <property type="term" value="P:sorocarp morphogenesis"/>
    <property type="evidence" value="ECO:0000318"/>
    <property type="project" value="GO_Central"/>
</dbReference>
<dbReference type="SUPFAM" id="SSF52540">
    <property type="entry name" value="P-loop containing nucleoside triphosphate hydrolases"/>
    <property type="match status" value="2"/>
</dbReference>
<dbReference type="GO" id="GO:0016020">
    <property type="term" value="C:membrane"/>
    <property type="evidence" value="ECO:0007669"/>
    <property type="project" value="UniProtKB-SubCell"/>
</dbReference>
<feature type="transmembrane region" description="Helical" evidence="8">
    <location>
        <begin position="458"/>
        <end position="481"/>
    </location>
</feature>
<evidence type="ECO:0000256" key="7">
    <source>
        <dbReference type="ARBA" id="ARBA00023136"/>
    </source>
</evidence>
<evidence type="ECO:0000256" key="4">
    <source>
        <dbReference type="ARBA" id="ARBA00022741"/>
    </source>
</evidence>
<keyword evidence="5" id="KW-0067">ATP-binding</keyword>
<feature type="transmembrane region" description="Helical" evidence="8">
    <location>
        <begin position="964"/>
        <end position="988"/>
    </location>
</feature>
<keyword evidence="3 8" id="KW-0812">Transmembrane</keyword>
<dbReference type="GO" id="GO:0005524">
    <property type="term" value="F:ATP binding"/>
    <property type="evidence" value="ECO:0007669"/>
    <property type="project" value="UniProtKB-KW"/>
</dbReference>
<dbReference type="GO" id="GO:0140359">
    <property type="term" value="F:ABC-type transporter activity"/>
    <property type="evidence" value="ECO:0007669"/>
    <property type="project" value="InterPro"/>
</dbReference>
<dbReference type="KEGG" id="dpp:DICPUDRAFT_148150"/>
<feature type="domain" description="ABC transporter" evidence="9">
    <location>
        <begin position="55"/>
        <end position="293"/>
    </location>
</feature>
<dbReference type="InParanoid" id="F0ZAE0"/>
<comment type="subcellular location">
    <subcellularLocation>
        <location evidence="1">Membrane</location>
        <topology evidence="1">Multi-pass membrane protein</topology>
    </subcellularLocation>
</comment>
<evidence type="ECO:0000313" key="10">
    <source>
        <dbReference type="EMBL" id="EGC39133.1"/>
    </source>
</evidence>
<protein>
    <recommendedName>
        <fullName evidence="9">ABC transporter domain-containing protein</fullName>
    </recommendedName>
</protein>
<dbReference type="SMART" id="SM00382">
    <property type="entry name" value="AAA"/>
    <property type="match status" value="1"/>
</dbReference>
<evidence type="ECO:0000313" key="11">
    <source>
        <dbReference type="Proteomes" id="UP000001064"/>
    </source>
</evidence>
<dbReference type="PROSITE" id="PS50893">
    <property type="entry name" value="ABC_TRANSPORTER_2"/>
    <property type="match status" value="2"/>
</dbReference>
<keyword evidence="6 8" id="KW-1133">Transmembrane helix</keyword>
<proteinExistence type="predicted"/>
<evidence type="ECO:0000256" key="3">
    <source>
        <dbReference type="ARBA" id="ARBA00022692"/>
    </source>
</evidence>
<dbReference type="OrthoDB" id="66620at2759"/>
<feature type="domain" description="ABC transporter" evidence="9">
    <location>
        <begin position="523"/>
        <end position="767"/>
    </location>
</feature>
<dbReference type="Proteomes" id="UP000001064">
    <property type="component" value="Unassembled WGS sequence"/>
</dbReference>
<dbReference type="InterPro" id="IPR003439">
    <property type="entry name" value="ABC_transporter-like_ATP-bd"/>
</dbReference>
<dbReference type="RefSeq" id="XP_003284385.1">
    <property type="nucleotide sequence ID" value="XM_003284337.1"/>
</dbReference>
<dbReference type="Pfam" id="PF00005">
    <property type="entry name" value="ABC_tran"/>
    <property type="match status" value="1"/>
</dbReference>
<gene>
    <name evidence="10" type="primary">ABCG33</name>
    <name evidence="10" type="ORF">DICPUDRAFT_148150</name>
</gene>
<keyword evidence="2" id="KW-0813">Transport</keyword>
<evidence type="ECO:0000256" key="5">
    <source>
        <dbReference type="ARBA" id="ARBA00022840"/>
    </source>
</evidence>
<dbReference type="GO" id="GO:0031152">
    <property type="term" value="P:aggregation involved in sorocarp development"/>
    <property type="evidence" value="ECO:0000318"/>
    <property type="project" value="GO_Central"/>
</dbReference>
<name>F0ZAE0_DICPU</name>
<reference evidence="11" key="1">
    <citation type="journal article" date="2011" name="Genome Biol.">
        <title>Comparative genomics of the social amoebae Dictyostelium discoideum and Dictyostelium purpureum.</title>
        <authorList>
            <consortium name="US DOE Joint Genome Institute (JGI-PGF)"/>
            <person name="Sucgang R."/>
            <person name="Kuo A."/>
            <person name="Tian X."/>
            <person name="Salerno W."/>
            <person name="Parikh A."/>
            <person name="Feasley C.L."/>
            <person name="Dalin E."/>
            <person name="Tu H."/>
            <person name="Huang E."/>
            <person name="Barry K."/>
            <person name="Lindquist E."/>
            <person name="Shapiro H."/>
            <person name="Bruce D."/>
            <person name="Schmutz J."/>
            <person name="Salamov A."/>
            <person name="Fey P."/>
            <person name="Gaudet P."/>
            <person name="Anjard C."/>
            <person name="Babu M.M."/>
            <person name="Basu S."/>
            <person name="Bushmanova Y."/>
            <person name="van der Wel H."/>
            <person name="Katoh-Kurasawa M."/>
            <person name="Dinh C."/>
            <person name="Coutinho P.M."/>
            <person name="Saito T."/>
            <person name="Elias M."/>
            <person name="Schaap P."/>
            <person name="Kay R.R."/>
            <person name="Henrissat B."/>
            <person name="Eichinger L."/>
            <person name="Rivero F."/>
            <person name="Putnam N.H."/>
            <person name="West C.M."/>
            <person name="Loomis W.F."/>
            <person name="Chisholm R.L."/>
            <person name="Shaulsky G."/>
            <person name="Strassmann J.E."/>
            <person name="Queller D.C."/>
            <person name="Kuspa A."/>
            <person name="Grigoriev I.V."/>
        </authorList>
    </citation>
    <scope>NUCLEOTIDE SEQUENCE [LARGE SCALE GENOMIC DNA]</scope>
    <source>
        <strain evidence="11">QSDP1</strain>
    </source>
</reference>
<dbReference type="AlphaFoldDB" id="F0ZAE0"/>
<accession>F0ZAE0</accession>
<evidence type="ECO:0000256" key="2">
    <source>
        <dbReference type="ARBA" id="ARBA00022448"/>
    </source>
</evidence>
<evidence type="ECO:0000256" key="1">
    <source>
        <dbReference type="ARBA" id="ARBA00004141"/>
    </source>
</evidence>
<dbReference type="EMBL" id="GL870963">
    <property type="protein sequence ID" value="EGC39133.1"/>
    <property type="molecule type" value="Genomic_DNA"/>
</dbReference>
<dbReference type="Pfam" id="PF01061">
    <property type="entry name" value="ABC2_membrane"/>
    <property type="match status" value="1"/>
</dbReference>
<evidence type="ECO:0000256" key="8">
    <source>
        <dbReference type="SAM" id="Phobius"/>
    </source>
</evidence>
<dbReference type="InterPro" id="IPR003593">
    <property type="entry name" value="AAA+_ATPase"/>
</dbReference>
<keyword evidence="7 8" id="KW-0472">Membrane</keyword>